<dbReference type="Gramene" id="rna-AYBTSS11_LOCUS17919">
    <property type="protein sequence ID" value="CAJ1958777.1"/>
    <property type="gene ID" value="gene-AYBTSS11_LOCUS17919"/>
</dbReference>
<reference evidence="2" key="1">
    <citation type="submission" date="2023-10" db="EMBL/GenBank/DDBJ databases">
        <authorList>
            <person name="Domelevo Entfellner J.-B."/>
        </authorList>
    </citation>
    <scope>NUCLEOTIDE SEQUENCE</scope>
</reference>
<dbReference type="Proteomes" id="UP001189624">
    <property type="component" value="Chromosome 5"/>
</dbReference>
<protein>
    <submittedName>
        <fullName evidence="2">Uncharacterized protein</fullName>
    </submittedName>
</protein>
<evidence type="ECO:0000313" key="2">
    <source>
        <dbReference type="EMBL" id="CAJ1958777.1"/>
    </source>
</evidence>
<evidence type="ECO:0000313" key="3">
    <source>
        <dbReference type="Proteomes" id="UP001189624"/>
    </source>
</evidence>
<evidence type="ECO:0000256" key="1">
    <source>
        <dbReference type="SAM" id="MobiDB-lite"/>
    </source>
</evidence>
<name>A0AA86VMP9_9FABA</name>
<dbReference type="AlphaFoldDB" id="A0AA86VMP9"/>
<sequence>MARFEVLADTLFYCRYKKTLDPFSHQQSHKTCLGPADWASLASSCNANSQCYEGPPNGKGLPHSPGQYSTILNPATSEFRH</sequence>
<feature type="compositionally biased region" description="Polar residues" evidence="1">
    <location>
        <begin position="66"/>
        <end position="81"/>
    </location>
</feature>
<proteinExistence type="predicted"/>
<accession>A0AA86VMP9</accession>
<gene>
    <name evidence="2" type="ORF">AYBTSS11_LOCUS17919</name>
</gene>
<organism evidence="2 3">
    <name type="scientific">Sphenostylis stenocarpa</name>
    <dbReference type="NCBI Taxonomy" id="92480"/>
    <lineage>
        <taxon>Eukaryota</taxon>
        <taxon>Viridiplantae</taxon>
        <taxon>Streptophyta</taxon>
        <taxon>Embryophyta</taxon>
        <taxon>Tracheophyta</taxon>
        <taxon>Spermatophyta</taxon>
        <taxon>Magnoliopsida</taxon>
        <taxon>eudicotyledons</taxon>
        <taxon>Gunneridae</taxon>
        <taxon>Pentapetalae</taxon>
        <taxon>rosids</taxon>
        <taxon>fabids</taxon>
        <taxon>Fabales</taxon>
        <taxon>Fabaceae</taxon>
        <taxon>Papilionoideae</taxon>
        <taxon>50 kb inversion clade</taxon>
        <taxon>NPAAA clade</taxon>
        <taxon>indigoferoid/millettioid clade</taxon>
        <taxon>Phaseoleae</taxon>
        <taxon>Sphenostylis</taxon>
    </lineage>
</organism>
<keyword evidence="3" id="KW-1185">Reference proteome</keyword>
<feature type="region of interest" description="Disordered" evidence="1">
    <location>
        <begin position="56"/>
        <end position="81"/>
    </location>
</feature>
<dbReference type="EMBL" id="OY731402">
    <property type="protein sequence ID" value="CAJ1958777.1"/>
    <property type="molecule type" value="Genomic_DNA"/>
</dbReference>